<accession>A0ABV2LRY0</accession>
<evidence type="ECO:0000256" key="2">
    <source>
        <dbReference type="SAM" id="SignalP"/>
    </source>
</evidence>
<feature type="domain" description="Secretion system C-terminal sorting" evidence="3">
    <location>
        <begin position="614"/>
        <end position="685"/>
    </location>
</feature>
<dbReference type="Proteomes" id="UP001549146">
    <property type="component" value="Unassembled WGS sequence"/>
</dbReference>
<keyword evidence="1 2" id="KW-0732">Signal</keyword>
<reference evidence="4 5" key="1">
    <citation type="submission" date="2024-06" db="EMBL/GenBank/DDBJ databases">
        <title>Genomic Encyclopedia of Type Strains, Phase IV (KMG-IV): sequencing the most valuable type-strain genomes for metagenomic binning, comparative biology and taxonomic classification.</title>
        <authorList>
            <person name="Goeker M."/>
        </authorList>
    </citation>
    <scope>NUCLEOTIDE SEQUENCE [LARGE SCALE GENOMIC DNA]</scope>
    <source>
        <strain evidence="4 5">DSM 29388</strain>
    </source>
</reference>
<protein>
    <recommendedName>
        <fullName evidence="3">Secretion system C-terminal sorting domain-containing protein</fullName>
    </recommendedName>
</protein>
<keyword evidence="5" id="KW-1185">Reference proteome</keyword>
<evidence type="ECO:0000313" key="5">
    <source>
        <dbReference type="Proteomes" id="UP001549146"/>
    </source>
</evidence>
<organism evidence="4 5">
    <name type="scientific">Moheibacter stercoris</name>
    <dbReference type="NCBI Taxonomy" id="1628251"/>
    <lineage>
        <taxon>Bacteria</taxon>
        <taxon>Pseudomonadati</taxon>
        <taxon>Bacteroidota</taxon>
        <taxon>Flavobacteriia</taxon>
        <taxon>Flavobacteriales</taxon>
        <taxon>Weeksellaceae</taxon>
        <taxon>Moheibacter</taxon>
    </lineage>
</organism>
<evidence type="ECO:0000256" key="1">
    <source>
        <dbReference type="ARBA" id="ARBA00022729"/>
    </source>
</evidence>
<dbReference type="Gene3D" id="2.60.120.260">
    <property type="entry name" value="Galactose-binding domain-like"/>
    <property type="match status" value="1"/>
</dbReference>
<feature type="chain" id="PRO_5045846894" description="Secretion system C-terminal sorting domain-containing protein" evidence="2">
    <location>
        <begin position="21"/>
        <end position="687"/>
    </location>
</feature>
<feature type="signal peptide" evidence="2">
    <location>
        <begin position="1"/>
        <end position="20"/>
    </location>
</feature>
<dbReference type="RefSeq" id="WP_354507511.1">
    <property type="nucleotide sequence ID" value="NZ_JBEPMO010000004.1"/>
</dbReference>
<dbReference type="NCBIfam" id="TIGR04183">
    <property type="entry name" value="Por_Secre_tail"/>
    <property type="match status" value="1"/>
</dbReference>
<dbReference type="InterPro" id="IPR026444">
    <property type="entry name" value="Secre_tail"/>
</dbReference>
<evidence type="ECO:0000313" key="4">
    <source>
        <dbReference type="EMBL" id="MET3731340.1"/>
    </source>
</evidence>
<dbReference type="EMBL" id="JBEPMO010000004">
    <property type="protein sequence ID" value="MET3731340.1"/>
    <property type="molecule type" value="Genomic_DNA"/>
</dbReference>
<comment type="caution">
    <text evidence="4">The sequence shown here is derived from an EMBL/GenBank/DDBJ whole genome shotgun (WGS) entry which is preliminary data.</text>
</comment>
<name>A0ABV2LRY0_9FLAO</name>
<dbReference type="Pfam" id="PF18962">
    <property type="entry name" value="Por_Secre_tail"/>
    <property type="match status" value="1"/>
</dbReference>
<evidence type="ECO:0000259" key="3">
    <source>
        <dbReference type="Pfam" id="PF18962"/>
    </source>
</evidence>
<gene>
    <name evidence="4" type="ORF">ABID46_000909</name>
</gene>
<sequence>MKLKFTLFQFLILFCATLYAQSERCGRPNPEFCTGNYFQNGNFETVTGDPEAVLDNDIDLATGWFRIWGGFNSLADIYCNNSTALASHSVLINPTNPDGIFSGMWIQNSDNTSPAFREGMYNQLSTPVPSNSGIYTFNFDAADLTRSSNGDMDVVVGIFGVYNPGNILSNPPTQMFIPTDYNLWPTGNGVVVYKLGSVTIPQNVVNTFQPFSLTFDSNLINASPDITHIMITRDDVPIPGPYRRRYIGFDNFCMQFEEPSTSTTGAYCCEKNENLLANANFESGNTGFNSDYDQNSATLPGQYHVTNSAANFGATINDHSYCVDSDLYSANENYLLVNGLTNQPAGSSSVIYSQTLGLTKGKEYNFCVNLKNMPQCTFDILPEIQIEINGTIVVPYTQINTDPSDPCDWMLLSGCFTATGQKNRISIRLKEDGLGDGNDIAIDDISLQEKQDPDYNLTVTHNGGNNTISASIDPYPFLNESCEMESDYAWFVYETTNPTGPLFGSMVPGTFAWSDDSGSYGAVTSGASWGVPSTNFATYNGFQNNKFYVIGMYIPSCCESCFSDGWAYQITYNYQRKTDLNFELTYEMKEEIKALFIKTRSSDVAETIADKLQVYPNPSTGIFEIKTEKSNSGQLKVYSVKGELVYQDEFNQKNQLQINLINQPKGVYVLKIQTEDGAVQSKKLVLK</sequence>
<proteinExistence type="predicted"/>